<reference evidence="1" key="2">
    <citation type="journal article" date="2015" name="Fish Shellfish Immunol.">
        <title>Early steps in the European eel (Anguilla anguilla)-Vibrio vulnificus interaction in the gills: Role of the RtxA13 toxin.</title>
        <authorList>
            <person name="Callol A."/>
            <person name="Pajuelo D."/>
            <person name="Ebbesson L."/>
            <person name="Teles M."/>
            <person name="MacKenzie S."/>
            <person name="Amaro C."/>
        </authorList>
    </citation>
    <scope>NUCLEOTIDE SEQUENCE</scope>
</reference>
<proteinExistence type="predicted"/>
<dbReference type="AlphaFoldDB" id="A0A0E9X4N2"/>
<dbReference type="EMBL" id="GBXM01011023">
    <property type="protein sequence ID" value="JAH97554.1"/>
    <property type="molecule type" value="Transcribed_RNA"/>
</dbReference>
<sequence>MAGFVGFGFYIFRWHLFNSDRHLISHTFPFVSSPSSALVKLLLTCGINRSRIQWSLSILSVRALASCK</sequence>
<organism evidence="1">
    <name type="scientific">Anguilla anguilla</name>
    <name type="common">European freshwater eel</name>
    <name type="synonym">Muraena anguilla</name>
    <dbReference type="NCBI Taxonomy" id="7936"/>
    <lineage>
        <taxon>Eukaryota</taxon>
        <taxon>Metazoa</taxon>
        <taxon>Chordata</taxon>
        <taxon>Craniata</taxon>
        <taxon>Vertebrata</taxon>
        <taxon>Euteleostomi</taxon>
        <taxon>Actinopterygii</taxon>
        <taxon>Neopterygii</taxon>
        <taxon>Teleostei</taxon>
        <taxon>Anguilliformes</taxon>
        <taxon>Anguillidae</taxon>
        <taxon>Anguilla</taxon>
    </lineage>
</organism>
<protein>
    <submittedName>
        <fullName evidence="1">Uncharacterized protein</fullName>
    </submittedName>
</protein>
<accession>A0A0E9X4N2</accession>
<evidence type="ECO:0000313" key="1">
    <source>
        <dbReference type="EMBL" id="JAH97554.1"/>
    </source>
</evidence>
<reference evidence="1" key="1">
    <citation type="submission" date="2014-11" db="EMBL/GenBank/DDBJ databases">
        <authorList>
            <person name="Amaro Gonzalez C."/>
        </authorList>
    </citation>
    <scope>NUCLEOTIDE SEQUENCE</scope>
</reference>
<name>A0A0E9X4N2_ANGAN</name>